<accession>A0ABR1IXT1</accession>
<dbReference type="Pfam" id="PF05199">
    <property type="entry name" value="GMC_oxred_C"/>
    <property type="match status" value="1"/>
</dbReference>
<dbReference type="InterPro" id="IPR007867">
    <property type="entry name" value="GMC_OxRtase_C"/>
</dbReference>
<dbReference type="Proteomes" id="UP001498398">
    <property type="component" value="Unassembled WGS sequence"/>
</dbReference>
<evidence type="ECO:0000259" key="5">
    <source>
        <dbReference type="Pfam" id="PF00732"/>
    </source>
</evidence>
<dbReference type="Gene3D" id="3.50.50.60">
    <property type="entry name" value="FAD/NAD(P)-binding domain"/>
    <property type="match status" value="1"/>
</dbReference>
<dbReference type="Pfam" id="PF00732">
    <property type="entry name" value="GMC_oxred_N"/>
    <property type="match status" value="1"/>
</dbReference>
<evidence type="ECO:0000256" key="2">
    <source>
        <dbReference type="ARBA" id="ARBA00010790"/>
    </source>
</evidence>
<feature type="domain" description="Glucose-methanol-choline oxidoreductase C-terminal" evidence="6">
    <location>
        <begin position="332"/>
        <end position="474"/>
    </location>
</feature>
<dbReference type="PANTHER" id="PTHR11552:SF147">
    <property type="entry name" value="CHOLINE DEHYDROGENASE, MITOCHONDRIAL"/>
    <property type="match status" value="1"/>
</dbReference>
<gene>
    <name evidence="7" type="ORF">VKT23_015412</name>
</gene>
<dbReference type="Gene3D" id="3.30.560.10">
    <property type="entry name" value="Glucose Oxidase, domain 3"/>
    <property type="match status" value="1"/>
</dbReference>
<dbReference type="InterPro" id="IPR000172">
    <property type="entry name" value="GMC_OxRdtase_N"/>
</dbReference>
<keyword evidence="4" id="KW-0274">FAD</keyword>
<name>A0ABR1IXT1_9AGAR</name>
<dbReference type="SUPFAM" id="SSF51905">
    <property type="entry name" value="FAD/NAD(P)-binding domain"/>
    <property type="match status" value="1"/>
</dbReference>
<comment type="similarity">
    <text evidence="2">Belongs to the GMC oxidoreductase family.</text>
</comment>
<reference evidence="7 8" key="1">
    <citation type="submission" date="2024-01" db="EMBL/GenBank/DDBJ databases">
        <title>A draft genome for the cacao thread blight pathogen Marasmiellus scandens.</title>
        <authorList>
            <person name="Baruah I.K."/>
            <person name="Leung J."/>
            <person name="Bukari Y."/>
            <person name="Amoako-Attah I."/>
            <person name="Meinhardt L.W."/>
            <person name="Bailey B.A."/>
            <person name="Cohen S.P."/>
        </authorList>
    </citation>
    <scope>NUCLEOTIDE SEQUENCE [LARGE SCALE GENOMIC DNA]</scope>
    <source>
        <strain evidence="7 8">GH-19</strain>
    </source>
</reference>
<evidence type="ECO:0000256" key="4">
    <source>
        <dbReference type="ARBA" id="ARBA00022827"/>
    </source>
</evidence>
<protein>
    <submittedName>
        <fullName evidence="7">Uncharacterized protein</fullName>
    </submittedName>
</protein>
<evidence type="ECO:0000313" key="8">
    <source>
        <dbReference type="Proteomes" id="UP001498398"/>
    </source>
</evidence>
<dbReference type="PIRSF" id="PIRSF000137">
    <property type="entry name" value="Alcohol_oxidase"/>
    <property type="match status" value="1"/>
</dbReference>
<comment type="cofactor">
    <cofactor evidence="1">
        <name>FAD</name>
        <dbReference type="ChEBI" id="CHEBI:57692"/>
    </cofactor>
</comment>
<evidence type="ECO:0000256" key="3">
    <source>
        <dbReference type="ARBA" id="ARBA00022630"/>
    </source>
</evidence>
<keyword evidence="3" id="KW-0285">Flavoprotein</keyword>
<dbReference type="InterPro" id="IPR036188">
    <property type="entry name" value="FAD/NAD-bd_sf"/>
</dbReference>
<dbReference type="InterPro" id="IPR012132">
    <property type="entry name" value="GMC_OxRdtase"/>
</dbReference>
<dbReference type="PANTHER" id="PTHR11552">
    <property type="entry name" value="GLUCOSE-METHANOL-CHOLINE GMC OXIDOREDUCTASE"/>
    <property type="match status" value="1"/>
</dbReference>
<organism evidence="7 8">
    <name type="scientific">Marasmiellus scandens</name>
    <dbReference type="NCBI Taxonomy" id="2682957"/>
    <lineage>
        <taxon>Eukaryota</taxon>
        <taxon>Fungi</taxon>
        <taxon>Dikarya</taxon>
        <taxon>Basidiomycota</taxon>
        <taxon>Agaricomycotina</taxon>
        <taxon>Agaricomycetes</taxon>
        <taxon>Agaricomycetidae</taxon>
        <taxon>Agaricales</taxon>
        <taxon>Marasmiineae</taxon>
        <taxon>Omphalotaceae</taxon>
        <taxon>Marasmiellus</taxon>
    </lineage>
</organism>
<dbReference type="EMBL" id="JBANRG010000052">
    <property type="protein sequence ID" value="KAK7444016.1"/>
    <property type="molecule type" value="Genomic_DNA"/>
</dbReference>
<dbReference type="SUPFAM" id="SSF54373">
    <property type="entry name" value="FAD-linked reductases, C-terminal domain"/>
    <property type="match status" value="1"/>
</dbReference>
<feature type="domain" description="Glucose-methanol-choline oxidoreductase N-terminal" evidence="5">
    <location>
        <begin position="1"/>
        <end position="229"/>
    </location>
</feature>
<evidence type="ECO:0000256" key="1">
    <source>
        <dbReference type="ARBA" id="ARBA00001974"/>
    </source>
</evidence>
<sequence length="490" mass="52920">MLYNRGSKGDWDRYAEITRDPGWSWNNIQPYIRKNEKFTPPADAHNTSGQFDPSIHSFNGVNAVSLAGFSYPVDSIALLASKQAGDSFEFNLDYNSGFALGFSWIQFTINGANRSSSAVSYLHPAMARPNLHVLVNARVSRVLPSPQSSESNINMTIKTVEFTQDIDNGPFIQLTATKELILSSGSIGNPQILLNSGIGNSTFLSSLGNDTITPILDIPSVGQNLSVHPLTHPVFFVNQTFTTADPIYQNLSFRAELLQQWSETGKGPLVDSAGGSQIVYMRLGEDVIQEIGVDPSSSPASPHFSLGIQNGFYPNSPSSGNYLTFGLEIVSPTSRGFVTLNSTNPFAHPVIDVACLRTDSDFRAMRAAIKTALKYASVPAWKGYILGPFTDLANATSTDDPDELDRRLDDYIRDTASSSGHAVGTASMSARDASFGVVDPDLVVKGVHGLRIVDASVLPYVPSGHTQAPVYIVAERAADLIKAEWAAGDY</sequence>
<evidence type="ECO:0000259" key="6">
    <source>
        <dbReference type="Pfam" id="PF05199"/>
    </source>
</evidence>
<keyword evidence="8" id="KW-1185">Reference proteome</keyword>
<evidence type="ECO:0000313" key="7">
    <source>
        <dbReference type="EMBL" id="KAK7444016.1"/>
    </source>
</evidence>
<comment type="caution">
    <text evidence="7">The sequence shown here is derived from an EMBL/GenBank/DDBJ whole genome shotgun (WGS) entry which is preliminary data.</text>
</comment>
<proteinExistence type="inferred from homology"/>